<dbReference type="AlphaFoldDB" id="A0A328C7G5"/>
<dbReference type="CDD" id="cd20169">
    <property type="entry name" value="Peptidase_M90_mtfA"/>
    <property type="match status" value="1"/>
</dbReference>
<accession>A0A328C7G5</accession>
<proteinExistence type="predicted"/>
<dbReference type="GO" id="GO:0008237">
    <property type="term" value="F:metallopeptidase activity"/>
    <property type="evidence" value="ECO:0007669"/>
    <property type="project" value="InterPro"/>
</dbReference>
<evidence type="ECO:0000313" key="1">
    <source>
        <dbReference type="EMBL" id="RAL21568.1"/>
    </source>
</evidence>
<name>A0A328C7G5_9DELT</name>
<dbReference type="PANTHER" id="PTHR30164">
    <property type="entry name" value="MTFA PEPTIDASE"/>
    <property type="match status" value="1"/>
</dbReference>
<sequence>MNAIWMRLPFLRSLLRRRLLARPFPAHWRPELCARLPWYDALPDAERRAFEYHLKLFVWEKHWEGAAGLEVTETMQLIVAASAARIARKLPLDVYDRLTEIVIYPSHYRHPDNDHAMIYGQAHGFGTVVLSWDAVEEGIAQPHDAHDTAIHEFAHVLDVEDGLFDGTPLLERGRDYRAWVQVMGRHFARLQDDPTHGVLRAYGAQNEAEFFAVATEAFFETPAKLKARAPDLYEVLRTYFNVDPG</sequence>
<comment type="caution">
    <text evidence="1">The sequence shown here is derived from an EMBL/GenBank/DDBJ whole genome shotgun (WGS) entry which is preliminary data.</text>
</comment>
<dbReference type="Pfam" id="PF06167">
    <property type="entry name" value="Peptidase_M90"/>
    <property type="match status" value="1"/>
</dbReference>
<dbReference type="EMBL" id="QHKO01000005">
    <property type="protein sequence ID" value="RAL21568.1"/>
    <property type="molecule type" value="Genomic_DNA"/>
</dbReference>
<dbReference type="GO" id="GO:0004177">
    <property type="term" value="F:aminopeptidase activity"/>
    <property type="evidence" value="ECO:0007669"/>
    <property type="project" value="TreeGrafter"/>
</dbReference>
<gene>
    <name evidence="1" type="ORF">DL240_11975</name>
</gene>
<dbReference type="InterPro" id="IPR010384">
    <property type="entry name" value="MtfA_fam"/>
</dbReference>
<dbReference type="GO" id="GO:0005829">
    <property type="term" value="C:cytosol"/>
    <property type="evidence" value="ECO:0007669"/>
    <property type="project" value="TreeGrafter"/>
</dbReference>
<dbReference type="InterPro" id="IPR042252">
    <property type="entry name" value="MtfA_N"/>
</dbReference>
<protein>
    <recommendedName>
        <fullName evidence="3">Zinc-dependent peptidase</fullName>
    </recommendedName>
</protein>
<dbReference type="OrthoDB" id="9786424at2"/>
<evidence type="ECO:0008006" key="3">
    <source>
        <dbReference type="Google" id="ProtNLM"/>
    </source>
</evidence>
<organism evidence="1 2">
    <name type="scientific">Lujinxingia litoralis</name>
    <dbReference type="NCBI Taxonomy" id="2211119"/>
    <lineage>
        <taxon>Bacteria</taxon>
        <taxon>Deltaproteobacteria</taxon>
        <taxon>Bradymonadales</taxon>
        <taxon>Lujinxingiaceae</taxon>
        <taxon>Lujinxingia</taxon>
    </lineage>
</organism>
<evidence type="ECO:0000313" key="2">
    <source>
        <dbReference type="Proteomes" id="UP000249169"/>
    </source>
</evidence>
<dbReference type="RefSeq" id="WP_111730133.1">
    <property type="nucleotide sequence ID" value="NZ_QHKO01000005.1"/>
</dbReference>
<dbReference type="Gene3D" id="3.40.390.10">
    <property type="entry name" value="Collagenase (Catalytic Domain)"/>
    <property type="match status" value="1"/>
</dbReference>
<reference evidence="1 2" key="1">
    <citation type="submission" date="2018-05" db="EMBL/GenBank/DDBJ databases">
        <title>Lujinxingia marina gen. nov. sp. nov., a new facultative anaerobic member of the class Deltaproteobacteria, and proposal of Lujinxingaceae fam. nov.</title>
        <authorList>
            <person name="Li C.-M."/>
        </authorList>
    </citation>
    <scope>NUCLEOTIDE SEQUENCE [LARGE SCALE GENOMIC DNA]</scope>
    <source>
        <strain evidence="1 2">B210</strain>
    </source>
</reference>
<keyword evidence="2" id="KW-1185">Reference proteome</keyword>
<dbReference type="Gene3D" id="1.10.472.150">
    <property type="entry name" value="Glucose-regulated metallo-peptidase M90, N-terminal domain"/>
    <property type="match status" value="1"/>
</dbReference>
<dbReference type="InterPro" id="IPR024079">
    <property type="entry name" value="MetalloPept_cat_dom_sf"/>
</dbReference>
<dbReference type="Proteomes" id="UP000249169">
    <property type="component" value="Unassembled WGS sequence"/>
</dbReference>
<dbReference type="PANTHER" id="PTHR30164:SF2">
    <property type="entry name" value="PROTEIN MTFA"/>
    <property type="match status" value="1"/>
</dbReference>
<dbReference type="SUPFAM" id="SSF55486">
    <property type="entry name" value="Metalloproteases ('zincins'), catalytic domain"/>
    <property type="match status" value="1"/>
</dbReference>